<dbReference type="InterPro" id="IPR027417">
    <property type="entry name" value="P-loop_NTPase"/>
</dbReference>
<dbReference type="Gene3D" id="3.40.50.300">
    <property type="entry name" value="P-loop containing nucleotide triphosphate hydrolases"/>
    <property type="match status" value="2"/>
</dbReference>
<dbReference type="RefSeq" id="WP_101615289.1">
    <property type="nucleotide sequence ID" value="NZ_NMWU01000007.1"/>
</dbReference>
<evidence type="ECO:0000256" key="1">
    <source>
        <dbReference type="ARBA" id="ARBA00005417"/>
    </source>
</evidence>
<comment type="caution">
    <text evidence="7">The sequence shown here is derived from an EMBL/GenBank/DDBJ whole genome shotgun (WGS) entry which is preliminary data.</text>
</comment>
<dbReference type="InterPro" id="IPR050319">
    <property type="entry name" value="ABC_transp_ATP-bind"/>
</dbReference>
<dbReference type="SUPFAM" id="SSF52540">
    <property type="entry name" value="P-loop containing nucleoside triphosphate hydrolases"/>
    <property type="match status" value="2"/>
</dbReference>
<dbReference type="Pfam" id="PF00005">
    <property type="entry name" value="ABC_tran"/>
    <property type="match status" value="2"/>
</dbReference>
<organism evidence="7 8">
    <name type="scientific">Bifidobacterium margollesii</name>
    <dbReference type="NCBI Taxonomy" id="2020964"/>
    <lineage>
        <taxon>Bacteria</taxon>
        <taxon>Bacillati</taxon>
        <taxon>Actinomycetota</taxon>
        <taxon>Actinomycetes</taxon>
        <taxon>Bifidobacteriales</taxon>
        <taxon>Bifidobacteriaceae</taxon>
        <taxon>Bifidobacterium</taxon>
    </lineage>
</organism>
<evidence type="ECO:0000313" key="8">
    <source>
        <dbReference type="Proteomes" id="UP000235050"/>
    </source>
</evidence>
<dbReference type="GO" id="GO:0015833">
    <property type="term" value="P:peptide transport"/>
    <property type="evidence" value="ECO:0007669"/>
    <property type="project" value="InterPro"/>
</dbReference>
<dbReference type="AlphaFoldDB" id="A0A2N5JBY3"/>
<accession>A0A2N5JBY3</accession>
<proteinExistence type="inferred from homology"/>
<dbReference type="InterPro" id="IPR013563">
    <property type="entry name" value="Oligopep_ABC_C"/>
</dbReference>
<evidence type="ECO:0000313" key="7">
    <source>
        <dbReference type="EMBL" id="PLS31691.1"/>
    </source>
</evidence>
<dbReference type="EMBL" id="NMWU01000007">
    <property type="protein sequence ID" value="PLS31691.1"/>
    <property type="molecule type" value="Genomic_DNA"/>
</dbReference>
<dbReference type="InterPro" id="IPR003439">
    <property type="entry name" value="ABC_transporter-like_ATP-bd"/>
</dbReference>
<evidence type="ECO:0000256" key="4">
    <source>
        <dbReference type="ARBA" id="ARBA00022840"/>
    </source>
</evidence>
<dbReference type="NCBIfam" id="NF007739">
    <property type="entry name" value="PRK10419.1"/>
    <property type="match status" value="2"/>
</dbReference>
<dbReference type="PANTHER" id="PTHR43776:SF7">
    <property type="entry name" value="D,D-DIPEPTIDE TRANSPORT ATP-BINDING PROTEIN DDPF-RELATED"/>
    <property type="match status" value="1"/>
</dbReference>
<gene>
    <name evidence="7" type="ORF">Uis1B_0512</name>
</gene>
<dbReference type="InterPro" id="IPR003593">
    <property type="entry name" value="AAA+_ATPase"/>
</dbReference>
<feature type="compositionally biased region" description="Basic and acidic residues" evidence="5">
    <location>
        <begin position="264"/>
        <end position="276"/>
    </location>
</feature>
<dbReference type="PANTHER" id="PTHR43776">
    <property type="entry name" value="TRANSPORT ATP-BINDING PROTEIN"/>
    <property type="match status" value="1"/>
</dbReference>
<evidence type="ECO:0000259" key="6">
    <source>
        <dbReference type="PROSITE" id="PS50893"/>
    </source>
</evidence>
<dbReference type="Proteomes" id="UP000235050">
    <property type="component" value="Unassembled WGS sequence"/>
</dbReference>
<protein>
    <submittedName>
        <fullName evidence="7">ABC transporter ATP-binding protein</fullName>
    </submittedName>
</protein>
<keyword evidence="3" id="KW-0547">Nucleotide-binding</keyword>
<dbReference type="InterPro" id="IPR017871">
    <property type="entry name" value="ABC_transporter-like_CS"/>
</dbReference>
<name>A0A2N5JBY3_9BIFI</name>
<dbReference type="GO" id="GO:0055085">
    <property type="term" value="P:transmembrane transport"/>
    <property type="evidence" value="ECO:0007669"/>
    <property type="project" value="UniProtKB-ARBA"/>
</dbReference>
<dbReference type="SMART" id="SM00382">
    <property type="entry name" value="AAA"/>
    <property type="match status" value="2"/>
</dbReference>
<feature type="region of interest" description="Disordered" evidence="5">
    <location>
        <begin position="264"/>
        <end position="288"/>
    </location>
</feature>
<dbReference type="Pfam" id="PF08352">
    <property type="entry name" value="oligo_HPY"/>
    <property type="match status" value="2"/>
</dbReference>
<dbReference type="CDD" id="cd03257">
    <property type="entry name" value="ABC_NikE_OppD_transporters"/>
    <property type="match status" value="2"/>
</dbReference>
<comment type="similarity">
    <text evidence="1">Belongs to the ABC transporter superfamily.</text>
</comment>
<feature type="domain" description="ABC transporter" evidence="6">
    <location>
        <begin position="5"/>
        <end position="254"/>
    </location>
</feature>
<feature type="domain" description="ABC transporter" evidence="6">
    <location>
        <begin position="294"/>
        <end position="541"/>
    </location>
</feature>
<keyword evidence="2" id="KW-0813">Transport</keyword>
<dbReference type="PROSITE" id="PS00211">
    <property type="entry name" value="ABC_TRANSPORTER_1"/>
    <property type="match status" value="1"/>
</dbReference>
<evidence type="ECO:0000256" key="5">
    <source>
        <dbReference type="SAM" id="MobiDB-lite"/>
    </source>
</evidence>
<dbReference type="NCBIfam" id="NF008453">
    <property type="entry name" value="PRK11308.1"/>
    <property type="match status" value="2"/>
</dbReference>
<dbReference type="GO" id="GO:0016887">
    <property type="term" value="F:ATP hydrolysis activity"/>
    <property type="evidence" value="ECO:0007669"/>
    <property type="project" value="InterPro"/>
</dbReference>
<dbReference type="OrthoDB" id="5357528at2"/>
<sequence length="558" mass="60578">MSDAIEVDDLTVVYRSRRGVVQAVNSVSFAVPAGETVSIVGESGSGKSTIAQTLLGILPADAHVTGTVKVLGHDVVEADEKERVAIRGRIVGFVPQDPQTSLDPTMRIGNQLSEIVARHTDVPREQRSQHVLELLEEVGFDDPLLRASQYPHELSGGLKQRVLIAAALASDPQIIVADEPTSALDVTVQKTVLDLLTRLVEQRHITLVMITHDLAVASDRTSHVIVMRRGGIVEQGETRSVLRHPTQAYTRRLLESAPAFAVAHREQSHRDQRADSADSFGADDADRNDDGKAVAWKSVTKRFAIGARRSGGEFTALDHVSIAADRGRTLAIVGESGSGKSTLLRIALGLETPTEGTVTVEGRDLSRLRGSSLRGLRRSVQLVQQNPLDSIDPHFTVERAIAEPLSVFRIGDRAARRRRVLELLDKVALPASIAGRRASELSGGQCQRVAIARALSIDPKVLLLDEPVSALDVSVQAQILDLLADLQRELHLTYVFVSHDLAVVAQIAHRIAVLERGHLVEYGTAEQVLERPTHPYTRRLIEAIPGRAAVTEEVPAVL</sequence>
<evidence type="ECO:0000256" key="2">
    <source>
        <dbReference type="ARBA" id="ARBA00022448"/>
    </source>
</evidence>
<reference evidence="7 8" key="1">
    <citation type="submission" date="2017-07" db="EMBL/GenBank/DDBJ databases">
        <title>Bifidobacterium novel species.</title>
        <authorList>
            <person name="Lugli G.A."/>
            <person name="Milani C."/>
            <person name="Duranti S."/>
            <person name="Mangifesta M."/>
        </authorList>
    </citation>
    <scope>NUCLEOTIDE SEQUENCE [LARGE SCALE GENOMIC DNA]</scope>
    <source>
        <strain evidence="8">Uis1B</strain>
    </source>
</reference>
<dbReference type="PROSITE" id="PS50893">
    <property type="entry name" value="ABC_TRANSPORTER_2"/>
    <property type="match status" value="2"/>
</dbReference>
<evidence type="ECO:0000256" key="3">
    <source>
        <dbReference type="ARBA" id="ARBA00022741"/>
    </source>
</evidence>
<dbReference type="GO" id="GO:0005524">
    <property type="term" value="F:ATP binding"/>
    <property type="evidence" value="ECO:0007669"/>
    <property type="project" value="UniProtKB-KW"/>
</dbReference>
<keyword evidence="8" id="KW-1185">Reference proteome</keyword>
<keyword evidence="4 7" id="KW-0067">ATP-binding</keyword>